<dbReference type="InterPro" id="IPR006115">
    <property type="entry name" value="6PGDH_NADP-bd"/>
</dbReference>
<dbReference type="GO" id="GO:0016491">
    <property type="term" value="F:oxidoreductase activity"/>
    <property type="evidence" value="ECO:0007669"/>
    <property type="project" value="UniProtKB-KW"/>
</dbReference>
<feature type="active site" evidence="3">
    <location>
        <position position="190"/>
    </location>
</feature>
<dbReference type="InterPro" id="IPR015815">
    <property type="entry name" value="HIBADH-related"/>
</dbReference>
<dbReference type="Gene3D" id="1.10.1040.10">
    <property type="entry name" value="N-(1-d-carboxylethyl)-l-norvaline Dehydrogenase, domain 2"/>
    <property type="match status" value="1"/>
</dbReference>
<dbReference type="AlphaFoldDB" id="A0A319DLG8"/>
<dbReference type="InterPro" id="IPR013328">
    <property type="entry name" value="6PGD_dom2"/>
</dbReference>
<dbReference type="PIRSF" id="PIRSF000103">
    <property type="entry name" value="HIBADH"/>
    <property type="match status" value="1"/>
</dbReference>
<dbReference type="VEuPathDB" id="FungiDB:BO71DRAFT_413716"/>
<keyword evidence="2" id="KW-0560">Oxidoreductase</keyword>
<dbReference type="EMBL" id="KZ826057">
    <property type="protein sequence ID" value="PYH88928.1"/>
    <property type="molecule type" value="Genomic_DNA"/>
</dbReference>
<sequence length="322" mass="34364">MAPRVAFIGLGRMGLSCIGPSADQVRFQGITENLLRYGDIAKPLVLYNRTTEKAHEQSLRLGDCDLAESIPAAVAAADIIWLCLQDQAAVTETFDLIFPLDIRGKLFVDSSTVTPAKTNAIAQRVCEAGAEFVAAPVMGGPPMAVTRSLICIASGTAEAVDRIRPYLHGVICRKVVDLSGEQPGRALLLKLMGNFLIMATIETVAEAHVFAEQSGIGTGNMNKLMSAMFPEPPHALYNGQMLSGEYCSGRPMVEVSKAITLVDEVLDLAHACGAAVPIYETARQHLQDAKDHAGPDTDITGIYGAVRLASGLPFSNQPEEDI</sequence>
<dbReference type="STRING" id="1448320.A0A319DLG8"/>
<dbReference type="SUPFAM" id="SSF51735">
    <property type="entry name" value="NAD(P)-binding Rossmann-fold domains"/>
    <property type="match status" value="1"/>
</dbReference>
<keyword evidence="6" id="KW-1185">Reference proteome</keyword>
<dbReference type="Pfam" id="PF03446">
    <property type="entry name" value="NAD_binding_2"/>
    <property type="match status" value="1"/>
</dbReference>
<name>A0A319DLG8_9EURO</name>
<dbReference type="InterPro" id="IPR036291">
    <property type="entry name" value="NAD(P)-bd_dom_sf"/>
</dbReference>
<dbReference type="SUPFAM" id="SSF48179">
    <property type="entry name" value="6-phosphogluconate dehydrogenase C-terminal domain-like"/>
    <property type="match status" value="1"/>
</dbReference>
<protein>
    <submittedName>
        <fullName evidence="5">6-phosphogluconate dehydrogenase-like protein</fullName>
    </submittedName>
</protein>
<dbReference type="InterPro" id="IPR051265">
    <property type="entry name" value="HIBADH-related_NP60_sf"/>
</dbReference>
<evidence type="ECO:0000259" key="4">
    <source>
        <dbReference type="Pfam" id="PF03446"/>
    </source>
</evidence>
<gene>
    <name evidence="5" type="ORF">BO71DRAFT_413716</name>
</gene>
<dbReference type="Proteomes" id="UP000247810">
    <property type="component" value="Unassembled WGS sequence"/>
</dbReference>
<evidence type="ECO:0000256" key="1">
    <source>
        <dbReference type="ARBA" id="ARBA00007598"/>
    </source>
</evidence>
<evidence type="ECO:0000256" key="3">
    <source>
        <dbReference type="PIRSR" id="PIRSR000103-1"/>
    </source>
</evidence>
<feature type="domain" description="6-phosphogluconate dehydrogenase NADP-binding" evidence="4">
    <location>
        <begin position="43"/>
        <end position="168"/>
    </location>
</feature>
<dbReference type="PANTHER" id="PTHR43580">
    <property type="entry name" value="OXIDOREDUCTASE GLYR1-RELATED"/>
    <property type="match status" value="1"/>
</dbReference>
<evidence type="ECO:0000313" key="6">
    <source>
        <dbReference type="Proteomes" id="UP000247810"/>
    </source>
</evidence>
<dbReference type="OrthoDB" id="435038at2759"/>
<dbReference type="PANTHER" id="PTHR43580:SF3">
    <property type="entry name" value="6-PHOSPHOGLUCONATE DEHYDROGENASE FAMILY PROTEIN (AFU_ORTHOLOGUE AFUA_2G11600)"/>
    <property type="match status" value="1"/>
</dbReference>
<accession>A0A319DLG8</accession>
<dbReference type="Gene3D" id="3.40.50.720">
    <property type="entry name" value="NAD(P)-binding Rossmann-like Domain"/>
    <property type="match status" value="1"/>
</dbReference>
<proteinExistence type="inferred from homology"/>
<comment type="similarity">
    <text evidence="1">Belongs to the HIBADH-related family. NP60 subfamily.</text>
</comment>
<evidence type="ECO:0000313" key="5">
    <source>
        <dbReference type="EMBL" id="PYH88928.1"/>
    </source>
</evidence>
<evidence type="ECO:0000256" key="2">
    <source>
        <dbReference type="ARBA" id="ARBA00023002"/>
    </source>
</evidence>
<reference evidence="5 6" key="1">
    <citation type="submission" date="2018-02" db="EMBL/GenBank/DDBJ databases">
        <title>The genomes of Aspergillus section Nigri reveals drivers in fungal speciation.</title>
        <authorList>
            <consortium name="DOE Joint Genome Institute"/>
            <person name="Vesth T.C."/>
            <person name="Nybo J."/>
            <person name="Theobald S."/>
            <person name="Brandl J."/>
            <person name="Frisvad J.C."/>
            <person name="Nielsen K.F."/>
            <person name="Lyhne E.K."/>
            <person name="Kogle M.E."/>
            <person name="Kuo A."/>
            <person name="Riley R."/>
            <person name="Clum A."/>
            <person name="Nolan M."/>
            <person name="Lipzen A."/>
            <person name="Salamov A."/>
            <person name="Henrissat B."/>
            <person name="Wiebenga A."/>
            <person name="De vries R.P."/>
            <person name="Grigoriev I.V."/>
            <person name="Mortensen U.H."/>
            <person name="Andersen M.R."/>
            <person name="Baker S.E."/>
        </authorList>
    </citation>
    <scope>NUCLEOTIDE SEQUENCE [LARGE SCALE GENOMIC DNA]</scope>
    <source>
        <strain evidence="5 6">CBS 707.79</strain>
    </source>
</reference>
<organism evidence="5 6">
    <name type="scientific">Aspergillus ellipticus CBS 707.79</name>
    <dbReference type="NCBI Taxonomy" id="1448320"/>
    <lineage>
        <taxon>Eukaryota</taxon>
        <taxon>Fungi</taxon>
        <taxon>Dikarya</taxon>
        <taxon>Ascomycota</taxon>
        <taxon>Pezizomycotina</taxon>
        <taxon>Eurotiomycetes</taxon>
        <taxon>Eurotiomycetidae</taxon>
        <taxon>Eurotiales</taxon>
        <taxon>Aspergillaceae</taxon>
        <taxon>Aspergillus</taxon>
        <taxon>Aspergillus subgen. Circumdati</taxon>
    </lineage>
</organism>
<dbReference type="InterPro" id="IPR008927">
    <property type="entry name" value="6-PGluconate_DH-like_C_sf"/>
</dbReference>
<dbReference type="GO" id="GO:0050661">
    <property type="term" value="F:NADP binding"/>
    <property type="evidence" value="ECO:0007669"/>
    <property type="project" value="InterPro"/>
</dbReference>